<evidence type="ECO:0000256" key="7">
    <source>
        <dbReference type="ARBA" id="ARBA00022741"/>
    </source>
</evidence>
<keyword evidence="5" id="KW-0808">Transferase</keyword>
<keyword evidence="8 15" id="KW-0418">Kinase</keyword>
<dbReference type="PANTHER" id="PTHR45436:SF5">
    <property type="entry name" value="SENSOR HISTIDINE KINASE TRCS"/>
    <property type="match status" value="1"/>
</dbReference>
<comment type="subcellular location">
    <subcellularLocation>
        <location evidence="2">Membrane</location>
    </subcellularLocation>
</comment>
<evidence type="ECO:0000256" key="3">
    <source>
        <dbReference type="ARBA" id="ARBA00012438"/>
    </source>
</evidence>
<dbReference type="EC" id="2.7.13.3" evidence="3"/>
<name>A0ABV8JHN1_9BACL</name>
<accession>A0ABV8JHN1</accession>
<evidence type="ECO:0000256" key="5">
    <source>
        <dbReference type="ARBA" id="ARBA00022679"/>
    </source>
</evidence>
<keyword evidence="4" id="KW-0597">Phosphoprotein</keyword>
<dbReference type="EMBL" id="JBHSAP010000015">
    <property type="protein sequence ID" value="MFC4077275.1"/>
    <property type="molecule type" value="Genomic_DNA"/>
</dbReference>
<protein>
    <recommendedName>
        <fullName evidence="3">histidine kinase</fullName>
        <ecNumber evidence="3">2.7.13.3</ecNumber>
    </recommendedName>
</protein>
<keyword evidence="10 13" id="KW-1133">Transmembrane helix</keyword>
<organism evidence="15 16">
    <name type="scientific">Salinithrix halophila</name>
    <dbReference type="NCBI Taxonomy" id="1485204"/>
    <lineage>
        <taxon>Bacteria</taxon>
        <taxon>Bacillati</taxon>
        <taxon>Bacillota</taxon>
        <taxon>Bacilli</taxon>
        <taxon>Bacillales</taxon>
        <taxon>Thermoactinomycetaceae</taxon>
        <taxon>Salinithrix</taxon>
    </lineage>
</organism>
<dbReference type="SMART" id="SM00388">
    <property type="entry name" value="HisKA"/>
    <property type="match status" value="1"/>
</dbReference>
<evidence type="ECO:0000256" key="12">
    <source>
        <dbReference type="ARBA" id="ARBA00023136"/>
    </source>
</evidence>
<dbReference type="InterPro" id="IPR004358">
    <property type="entry name" value="Sig_transdc_His_kin-like_C"/>
</dbReference>
<feature type="transmembrane region" description="Helical" evidence="13">
    <location>
        <begin position="153"/>
        <end position="176"/>
    </location>
</feature>
<gene>
    <name evidence="15" type="ORF">ACFOUO_10745</name>
</gene>
<proteinExistence type="predicted"/>
<evidence type="ECO:0000256" key="13">
    <source>
        <dbReference type="SAM" id="Phobius"/>
    </source>
</evidence>
<dbReference type="GO" id="GO:0016301">
    <property type="term" value="F:kinase activity"/>
    <property type="evidence" value="ECO:0007669"/>
    <property type="project" value="UniProtKB-KW"/>
</dbReference>
<dbReference type="InterPro" id="IPR036097">
    <property type="entry name" value="HisK_dim/P_sf"/>
</dbReference>
<evidence type="ECO:0000313" key="16">
    <source>
        <dbReference type="Proteomes" id="UP001595843"/>
    </source>
</evidence>
<feature type="domain" description="Histidine kinase" evidence="14">
    <location>
        <begin position="240"/>
        <end position="451"/>
    </location>
</feature>
<comment type="catalytic activity">
    <reaction evidence="1">
        <text>ATP + protein L-histidine = ADP + protein N-phospho-L-histidine.</text>
        <dbReference type="EC" id="2.7.13.3"/>
    </reaction>
</comment>
<evidence type="ECO:0000256" key="6">
    <source>
        <dbReference type="ARBA" id="ARBA00022692"/>
    </source>
</evidence>
<sequence length="451" mass="51299">MKISTKIQLFTTAIILVLLVGANAGIYSLFQYRTNHAEVEQMQSKAESIVKAVNAGEGSDRRSAAQLLRAYLDDGNMIRVVDSRQRALLTVTEEPSLMEDIKPQFRDRQDHTFFSKGDREYLTVFYPIIWKDGRVASLEVTENLDLAQENLRLLRWVLLLATLAVLIPTMVAGRILSGLILRPILYLIATMEKNRSQGTFQRLNLNKRSNDELNQMAATYNRMMNWMEENYRKQQQFVADASHELKTPLTVIESYANLLKRWGREKPEVRDEAVEAIHSEAKRMKALTHQMLDLARDDIHELLQLESIELGDLSREAVRSLSRATGRIIRVHADGKVMAVGDVEKLKQLLFILVDNALKYSEEAVDIYVEDTERGPRIQVKDRGIGIPKQDRERIFERFYRVDKDRSRETGGSGLGLAIAKRIVSAHHGELTLTSTEGKGTVVTVQLPPSE</sequence>
<dbReference type="SUPFAM" id="SSF47384">
    <property type="entry name" value="Homodimeric domain of signal transducing histidine kinase"/>
    <property type="match status" value="1"/>
</dbReference>
<dbReference type="Gene3D" id="3.30.565.10">
    <property type="entry name" value="Histidine kinase-like ATPase, C-terminal domain"/>
    <property type="match status" value="1"/>
</dbReference>
<dbReference type="CDD" id="cd00082">
    <property type="entry name" value="HisKA"/>
    <property type="match status" value="1"/>
</dbReference>
<dbReference type="SUPFAM" id="SSF55874">
    <property type="entry name" value="ATPase domain of HSP90 chaperone/DNA topoisomerase II/histidine kinase"/>
    <property type="match status" value="1"/>
</dbReference>
<dbReference type="Pfam" id="PF02518">
    <property type="entry name" value="HATPase_c"/>
    <property type="match status" value="1"/>
</dbReference>
<dbReference type="Gene3D" id="1.10.287.130">
    <property type="match status" value="1"/>
</dbReference>
<dbReference type="Pfam" id="PF00512">
    <property type="entry name" value="HisKA"/>
    <property type="match status" value="1"/>
</dbReference>
<dbReference type="SMART" id="SM00387">
    <property type="entry name" value="HATPase_c"/>
    <property type="match status" value="1"/>
</dbReference>
<evidence type="ECO:0000256" key="1">
    <source>
        <dbReference type="ARBA" id="ARBA00000085"/>
    </source>
</evidence>
<keyword evidence="6 13" id="KW-0812">Transmembrane</keyword>
<evidence type="ECO:0000256" key="8">
    <source>
        <dbReference type="ARBA" id="ARBA00022777"/>
    </source>
</evidence>
<reference evidence="16" key="1">
    <citation type="journal article" date="2019" name="Int. J. Syst. Evol. Microbiol.">
        <title>The Global Catalogue of Microorganisms (GCM) 10K type strain sequencing project: providing services to taxonomists for standard genome sequencing and annotation.</title>
        <authorList>
            <consortium name="The Broad Institute Genomics Platform"/>
            <consortium name="The Broad Institute Genome Sequencing Center for Infectious Disease"/>
            <person name="Wu L."/>
            <person name="Ma J."/>
        </authorList>
    </citation>
    <scope>NUCLEOTIDE SEQUENCE [LARGE SCALE GENOMIC DNA]</scope>
    <source>
        <strain evidence="16">IBRC-M 10813</strain>
    </source>
</reference>
<keyword evidence="7" id="KW-0547">Nucleotide-binding</keyword>
<dbReference type="InterPro" id="IPR050428">
    <property type="entry name" value="TCS_sensor_his_kinase"/>
</dbReference>
<dbReference type="InterPro" id="IPR005467">
    <property type="entry name" value="His_kinase_dom"/>
</dbReference>
<dbReference type="InterPro" id="IPR036890">
    <property type="entry name" value="HATPase_C_sf"/>
</dbReference>
<dbReference type="Proteomes" id="UP001595843">
    <property type="component" value="Unassembled WGS sequence"/>
</dbReference>
<evidence type="ECO:0000256" key="4">
    <source>
        <dbReference type="ARBA" id="ARBA00022553"/>
    </source>
</evidence>
<evidence type="ECO:0000256" key="2">
    <source>
        <dbReference type="ARBA" id="ARBA00004370"/>
    </source>
</evidence>
<dbReference type="PROSITE" id="PS50109">
    <property type="entry name" value="HIS_KIN"/>
    <property type="match status" value="1"/>
</dbReference>
<dbReference type="Gene3D" id="6.10.340.10">
    <property type="match status" value="1"/>
</dbReference>
<keyword evidence="11" id="KW-0902">Two-component regulatory system</keyword>
<keyword evidence="9" id="KW-0067">ATP-binding</keyword>
<evidence type="ECO:0000259" key="14">
    <source>
        <dbReference type="PROSITE" id="PS50109"/>
    </source>
</evidence>
<evidence type="ECO:0000256" key="9">
    <source>
        <dbReference type="ARBA" id="ARBA00022840"/>
    </source>
</evidence>
<dbReference type="InterPro" id="IPR003594">
    <property type="entry name" value="HATPase_dom"/>
</dbReference>
<evidence type="ECO:0000313" key="15">
    <source>
        <dbReference type="EMBL" id="MFC4077275.1"/>
    </source>
</evidence>
<evidence type="ECO:0000256" key="10">
    <source>
        <dbReference type="ARBA" id="ARBA00022989"/>
    </source>
</evidence>
<evidence type="ECO:0000256" key="11">
    <source>
        <dbReference type="ARBA" id="ARBA00023012"/>
    </source>
</evidence>
<keyword evidence="12 13" id="KW-0472">Membrane</keyword>
<dbReference type="InterPro" id="IPR003661">
    <property type="entry name" value="HisK_dim/P_dom"/>
</dbReference>
<dbReference type="RefSeq" id="WP_380705028.1">
    <property type="nucleotide sequence ID" value="NZ_JBHSAP010000015.1"/>
</dbReference>
<comment type="caution">
    <text evidence="15">The sequence shown here is derived from an EMBL/GenBank/DDBJ whole genome shotgun (WGS) entry which is preliminary data.</text>
</comment>
<keyword evidence="16" id="KW-1185">Reference proteome</keyword>
<dbReference type="PRINTS" id="PR00344">
    <property type="entry name" value="BCTRLSENSOR"/>
</dbReference>
<dbReference type="PANTHER" id="PTHR45436">
    <property type="entry name" value="SENSOR HISTIDINE KINASE YKOH"/>
    <property type="match status" value="1"/>
</dbReference>
<dbReference type="CDD" id="cd00075">
    <property type="entry name" value="HATPase"/>
    <property type="match status" value="1"/>
</dbReference>